<dbReference type="Gene3D" id="2.40.110.10">
    <property type="entry name" value="Butyryl-CoA Dehydrogenase, subunit A, domain 2"/>
    <property type="match status" value="1"/>
</dbReference>
<dbReference type="InterPro" id="IPR013786">
    <property type="entry name" value="AcylCoA_DH/ox_N"/>
</dbReference>
<accession>A0ABQ1JBL8</accession>
<reference evidence="5" key="1">
    <citation type="journal article" date="2019" name="Int. J. Syst. Evol. Microbiol.">
        <title>The Global Catalogue of Microorganisms (GCM) 10K type strain sequencing project: providing services to taxonomists for standard genome sequencing and annotation.</title>
        <authorList>
            <consortium name="The Broad Institute Genomics Platform"/>
            <consortium name="The Broad Institute Genome Sequencing Center for Infectious Disease"/>
            <person name="Wu L."/>
            <person name="Ma J."/>
        </authorList>
    </citation>
    <scope>NUCLEOTIDE SEQUENCE [LARGE SCALE GENOMIC DNA]</scope>
    <source>
        <strain evidence="5">CGMCC 1.15928</strain>
    </source>
</reference>
<dbReference type="SUPFAM" id="SSF47203">
    <property type="entry name" value="Acyl-CoA dehydrogenase C-terminal domain-like"/>
    <property type="match status" value="1"/>
</dbReference>
<dbReference type="Pfam" id="PF08028">
    <property type="entry name" value="Acyl-CoA_dh_2"/>
    <property type="match status" value="1"/>
</dbReference>
<sequence length="410" mass="44061">MSIAEATLDEPRQETLAQDLVERAKGIAPRISELAVQAERDRRIPDEVVKLIADAGLYEVLVPKRFGGHELGVKEMVDVLKVISPLCASTGWTTGFYMVHNWMWCHLPDEAQQEIFAEGPSALGPVMIAPTVKAVPVKGGYRINGRARWGTGQSHASWCGVSGIIESADDQAVSEDGKPLPPQVRVFVMPWADASPQDTWYTSGMAATASHDVVFDDVFIPSHRVMDLGPARSGESPAASQYPTPAFSTAFTPLLAIAAVAPLVGAARGAALHAVERAKEFVSTYSGKSGVDSPALQMRLARADLMTRSAMTLLDKLADDIVADSHNTPIDIESRALQRVQASHIASLCRDAVTLLVQGSGASAHMADSPIQRCFRDINMASAHVVFDDDPSMELHGKMLLGRPPKIILA</sequence>
<dbReference type="EMBL" id="BMKF01000001">
    <property type="protein sequence ID" value="GGB64760.1"/>
    <property type="molecule type" value="Genomic_DNA"/>
</dbReference>
<keyword evidence="5" id="KW-1185">Reference proteome</keyword>
<name>A0ABQ1JBL8_9PROT</name>
<dbReference type="InterPro" id="IPR013107">
    <property type="entry name" value="Acyl-CoA_DH_C"/>
</dbReference>
<dbReference type="Pfam" id="PF02771">
    <property type="entry name" value="Acyl-CoA_dh_N"/>
    <property type="match status" value="1"/>
</dbReference>
<keyword evidence="1" id="KW-0560">Oxidoreductase</keyword>
<dbReference type="InterPro" id="IPR037069">
    <property type="entry name" value="AcylCoA_DH/ox_N_sf"/>
</dbReference>
<protein>
    <submittedName>
        <fullName evidence="4">Acyl-CoA dehydrogenase</fullName>
    </submittedName>
</protein>
<evidence type="ECO:0000313" key="4">
    <source>
        <dbReference type="EMBL" id="GGB64760.1"/>
    </source>
</evidence>
<dbReference type="Proteomes" id="UP000628854">
    <property type="component" value="Unassembled WGS sequence"/>
</dbReference>
<feature type="domain" description="Acyl-CoA dehydrogenase/oxidase N-terminal" evidence="2">
    <location>
        <begin position="30"/>
        <end position="106"/>
    </location>
</feature>
<dbReference type="InterPro" id="IPR036250">
    <property type="entry name" value="AcylCo_DH-like_C"/>
</dbReference>
<evidence type="ECO:0000256" key="1">
    <source>
        <dbReference type="ARBA" id="ARBA00023002"/>
    </source>
</evidence>
<evidence type="ECO:0000313" key="5">
    <source>
        <dbReference type="Proteomes" id="UP000628854"/>
    </source>
</evidence>
<comment type="caution">
    <text evidence="4">The sequence shown here is derived from an EMBL/GenBank/DDBJ whole genome shotgun (WGS) entry which is preliminary data.</text>
</comment>
<dbReference type="SUPFAM" id="SSF56645">
    <property type="entry name" value="Acyl-CoA dehydrogenase NM domain-like"/>
    <property type="match status" value="1"/>
</dbReference>
<dbReference type="PANTHER" id="PTHR43884">
    <property type="entry name" value="ACYL-COA DEHYDROGENASE"/>
    <property type="match status" value="1"/>
</dbReference>
<feature type="domain" description="Acyl-CoA dehydrogenase C-terminal" evidence="3">
    <location>
        <begin position="259"/>
        <end position="388"/>
    </location>
</feature>
<dbReference type="Gene3D" id="1.10.540.10">
    <property type="entry name" value="Acyl-CoA dehydrogenase/oxidase, N-terminal domain"/>
    <property type="match status" value="1"/>
</dbReference>
<dbReference type="Gene3D" id="1.20.140.10">
    <property type="entry name" value="Butyryl-CoA Dehydrogenase, subunit A, domain 3"/>
    <property type="match status" value="1"/>
</dbReference>
<gene>
    <name evidence="4" type="ORF">GCM10011503_11970</name>
</gene>
<evidence type="ECO:0000259" key="3">
    <source>
        <dbReference type="Pfam" id="PF08028"/>
    </source>
</evidence>
<dbReference type="PANTHER" id="PTHR43884:SF12">
    <property type="entry name" value="ISOVALERYL-COA DEHYDROGENASE, MITOCHONDRIAL-RELATED"/>
    <property type="match status" value="1"/>
</dbReference>
<proteinExistence type="predicted"/>
<evidence type="ECO:0000259" key="2">
    <source>
        <dbReference type="Pfam" id="PF02771"/>
    </source>
</evidence>
<dbReference type="PIRSF" id="PIRSF016578">
    <property type="entry name" value="HsaA"/>
    <property type="match status" value="1"/>
</dbReference>
<dbReference type="RefSeq" id="WP_158084584.1">
    <property type="nucleotide sequence ID" value="NZ_BMKF01000001.1"/>
</dbReference>
<organism evidence="4 5">
    <name type="scientific">Henriciella pelagia</name>
    <dbReference type="NCBI Taxonomy" id="1977912"/>
    <lineage>
        <taxon>Bacteria</taxon>
        <taxon>Pseudomonadati</taxon>
        <taxon>Pseudomonadota</taxon>
        <taxon>Alphaproteobacteria</taxon>
        <taxon>Hyphomonadales</taxon>
        <taxon>Hyphomonadaceae</taxon>
        <taxon>Henriciella</taxon>
    </lineage>
</organism>
<dbReference type="InterPro" id="IPR009100">
    <property type="entry name" value="AcylCoA_DH/oxidase_NM_dom_sf"/>
</dbReference>
<dbReference type="InterPro" id="IPR046373">
    <property type="entry name" value="Acyl-CoA_Oxase/DH_mid-dom_sf"/>
</dbReference>